<dbReference type="OrthoDB" id="2625695at2"/>
<gene>
    <name evidence="1" type="ORF">AF333_30460</name>
    <name evidence="2" type="ORF">SAMN04487909_108106</name>
</gene>
<dbReference type="Proteomes" id="UP000182836">
    <property type="component" value="Unassembled WGS sequence"/>
</dbReference>
<dbReference type="EMBL" id="FNED01000008">
    <property type="protein sequence ID" value="SDI83379.1"/>
    <property type="molecule type" value="Genomic_DNA"/>
</dbReference>
<keyword evidence="3" id="KW-1185">Reference proteome</keyword>
<dbReference type="STRING" id="47500.AF333_30460"/>
<evidence type="ECO:0000313" key="1">
    <source>
        <dbReference type="EMBL" id="KON84260.1"/>
    </source>
</evidence>
<name>A0A0D1XPA8_ANEMI</name>
<dbReference type="EMBL" id="LGUG01000013">
    <property type="protein sequence ID" value="KON84260.1"/>
    <property type="molecule type" value="Genomic_DNA"/>
</dbReference>
<evidence type="ECO:0000313" key="3">
    <source>
        <dbReference type="Proteomes" id="UP000037269"/>
    </source>
</evidence>
<reference evidence="2 4" key="2">
    <citation type="submission" date="2016-10" db="EMBL/GenBank/DDBJ databases">
        <authorList>
            <person name="de Groot N.N."/>
        </authorList>
    </citation>
    <scope>NUCLEOTIDE SEQUENCE [LARGE SCALE GENOMIC DNA]</scope>
    <source>
        <strain evidence="2 4">DSM 2895</strain>
    </source>
</reference>
<evidence type="ECO:0000313" key="2">
    <source>
        <dbReference type="EMBL" id="SDI83379.1"/>
    </source>
</evidence>
<accession>A0A0D1XPA8</accession>
<dbReference type="PATRIC" id="fig|47500.8.peg.6498"/>
<sequence>MRVHYSRGRTLVPKESLEVNKSGEVKTYKLPAEELAKYRALPFDTGKAPMVMPRRRKKA</sequence>
<dbReference type="AlphaFoldDB" id="A0A0D1XPA8"/>
<dbReference type="Proteomes" id="UP000037269">
    <property type="component" value="Unassembled WGS sequence"/>
</dbReference>
<dbReference type="RefSeq" id="WP_043065737.1">
    <property type="nucleotide sequence ID" value="NZ_CCMI01000051.1"/>
</dbReference>
<reference evidence="1 3" key="1">
    <citation type="submission" date="2015-07" db="EMBL/GenBank/DDBJ databases">
        <title>Fjat-14205 dsm 2895.</title>
        <authorList>
            <person name="Liu B."/>
            <person name="Wang J."/>
            <person name="Zhu Y."/>
            <person name="Liu G."/>
            <person name="Chen Q."/>
            <person name="Chen Z."/>
            <person name="Lan J."/>
            <person name="Che J."/>
            <person name="Ge C."/>
            <person name="Shi H."/>
            <person name="Pan Z."/>
            <person name="Liu X."/>
        </authorList>
    </citation>
    <scope>NUCLEOTIDE SEQUENCE [LARGE SCALE GENOMIC DNA]</scope>
    <source>
        <strain evidence="1 3">DSM 2895</strain>
    </source>
</reference>
<proteinExistence type="predicted"/>
<protein>
    <submittedName>
        <fullName evidence="1">Uncharacterized protein</fullName>
    </submittedName>
</protein>
<evidence type="ECO:0000313" key="4">
    <source>
        <dbReference type="Proteomes" id="UP000182836"/>
    </source>
</evidence>
<dbReference type="GeneID" id="42309447"/>
<organism evidence="1 3">
    <name type="scientific">Aneurinibacillus migulanus</name>
    <name type="common">Bacillus migulanus</name>
    <dbReference type="NCBI Taxonomy" id="47500"/>
    <lineage>
        <taxon>Bacteria</taxon>
        <taxon>Bacillati</taxon>
        <taxon>Bacillota</taxon>
        <taxon>Bacilli</taxon>
        <taxon>Bacillales</taxon>
        <taxon>Paenibacillaceae</taxon>
        <taxon>Aneurinibacillus group</taxon>
        <taxon>Aneurinibacillus</taxon>
    </lineage>
</organism>